<dbReference type="AlphaFoldDB" id="Q22PI9"/>
<protein>
    <submittedName>
        <fullName evidence="2">Uncharacterized protein</fullName>
    </submittedName>
</protein>
<evidence type="ECO:0000256" key="1">
    <source>
        <dbReference type="SAM" id="MobiDB-lite"/>
    </source>
</evidence>
<dbReference type="EMBL" id="GG662855">
    <property type="protein sequence ID" value="EAR87120.2"/>
    <property type="molecule type" value="Genomic_DNA"/>
</dbReference>
<gene>
    <name evidence="2" type="ORF">TTHERM_00361550</name>
</gene>
<dbReference type="KEGG" id="tet:TTHERM_00361550"/>
<reference evidence="3" key="1">
    <citation type="journal article" date="2006" name="PLoS Biol.">
        <title>Macronuclear genome sequence of the ciliate Tetrahymena thermophila, a model eukaryote.</title>
        <authorList>
            <person name="Eisen J.A."/>
            <person name="Coyne R.S."/>
            <person name="Wu M."/>
            <person name="Wu D."/>
            <person name="Thiagarajan M."/>
            <person name="Wortman J.R."/>
            <person name="Badger J.H."/>
            <person name="Ren Q."/>
            <person name="Amedeo P."/>
            <person name="Jones K.M."/>
            <person name="Tallon L.J."/>
            <person name="Delcher A.L."/>
            <person name="Salzberg S.L."/>
            <person name="Silva J.C."/>
            <person name="Haas B.J."/>
            <person name="Majoros W.H."/>
            <person name="Farzad M."/>
            <person name="Carlton J.M."/>
            <person name="Smith R.K. Jr."/>
            <person name="Garg J."/>
            <person name="Pearlman R.E."/>
            <person name="Karrer K.M."/>
            <person name="Sun L."/>
            <person name="Manning G."/>
            <person name="Elde N.C."/>
            <person name="Turkewitz A.P."/>
            <person name="Asai D.J."/>
            <person name="Wilkes D.E."/>
            <person name="Wang Y."/>
            <person name="Cai H."/>
            <person name="Collins K."/>
            <person name="Stewart B.A."/>
            <person name="Lee S.R."/>
            <person name="Wilamowska K."/>
            <person name="Weinberg Z."/>
            <person name="Ruzzo W.L."/>
            <person name="Wloga D."/>
            <person name="Gaertig J."/>
            <person name="Frankel J."/>
            <person name="Tsao C.-C."/>
            <person name="Gorovsky M.A."/>
            <person name="Keeling P.J."/>
            <person name="Waller R.F."/>
            <person name="Patron N.J."/>
            <person name="Cherry J.M."/>
            <person name="Stover N.A."/>
            <person name="Krieger C.J."/>
            <person name="del Toro C."/>
            <person name="Ryder H.F."/>
            <person name="Williamson S.C."/>
            <person name="Barbeau R.A."/>
            <person name="Hamilton E.P."/>
            <person name="Orias E."/>
        </authorList>
    </citation>
    <scope>NUCLEOTIDE SEQUENCE [LARGE SCALE GENOMIC DNA]</scope>
    <source>
        <strain evidence="3">SB210</strain>
    </source>
</reference>
<dbReference type="HOGENOM" id="CLU_2532507_0_0_1"/>
<dbReference type="GeneID" id="7832745"/>
<sequence length="199" mass="23929">MKNKKWQNKQHKKKKSKYRGKKRKKGRIQVSNQQFHLKVNSVKDKRSKQDKVQKNQKIINMQIKQNGLIKHIIILDSKKRAVKEFLTAIADKQNSTQNSNQSYNNENEEFQNLNSLKIRISTKRVKTYKNDQFNQQKLKQKNLINQRICPLTPIIQIKLQIYYLEKRYLQSLMIEQYQQQCQRIQQKEKSTLKSLQKNG</sequence>
<dbReference type="Proteomes" id="UP000009168">
    <property type="component" value="Unassembled WGS sequence"/>
</dbReference>
<feature type="region of interest" description="Disordered" evidence="1">
    <location>
        <begin position="1"/>
        <end position="32"/>
    </location>
</feature>
<feature type="compositionally biased region" description="Basic residues" evidence="1">
    <location>
        <begin position="1"/>
        <end position="27"/>
    </location>
</feature>
<proteinExistence type="predicted"/>
<evidence type="ECO:0000313" key="3">
    <source>
        <dbReference type="Proteomes" id="UP000009168"/>
    </source>
</evidence>
<name>Q22PI9_TETTS</name>
<accession>Q22PI9</accession>
<dbReference type="RefSeq" id="XP_001007365.2">
    <property type="nucleotide sequence ID" value="XM_001007365.2"/>
</dbReference>
<keyword evidence="3" id="KW-1185">Reference proteome</keyword>
<dbReference type="InParanoid" id="Q22PI9"/>
<evidence type="ECO:0000313" key="2">
    <source>
        <dbReference type="EMBL" id="EAR87120.2"/>
    </source>
</evidence>
<organism evidence="2 3">
    <name type="scientific">Tetrahymena thermophila (strain SB210)</name>
    <dbReference type="NCBI Taxonomy" id="312017"/>
    <lineage>
        <taxon>Eukaryota</taxon>
        <taxon>Sar</taxon>
        <taxon>Alveolata</taxon>
        <taxon>Ciliophora</taxon>
        <taxon>Intramacronucleata</taxon>
        <taxon>Oligohymenophorea</taxon>
        <taxon>Hymenostomatida</taxon>
        <taxon>Tetrahymenina</taxon>
        <taxon>Tetrahymenidae</taxon>
        <taxon>Tetrahymena</taxon>
    </lineage>
</organism>